<evidence type="ECO:0008006" key="4">
    <source>
        <dbReference type="Google" id="ProtNLM"/>
    </source>
</evidence>
<feature type="compositionally biased region" description="Basic and acidic residues" evidence="1">
    <location>
        <begin position="62"/>
        <end position="80"/>
    </location>
</feature>
<protein>
    <recommendedName>
        <fullName evidence="4">DUF2188 domain-containing protein</fullName>
    </recommendedName>
</protein>
<name>A0A7U9TJ15_9MOLU</name>
<reference evidence="2" key="1">
    <citation type="submission" date="2021-01" db="EMBL/GenBank/DDBJ databases">
        <title>Draft genome sequence of Acholeplasmataceae bacterium strain Mahy22.</title>
        <authorList>
            <person name="Watanabe M."/>
            <person name="Kojima H."/>
            <person name="Fukui M."/>
        </authorList>
    </citation>
    <scope>NUCLEOTIDE SEQUENCE</scope>
    <source>
        <strain evidence="2">Mahy22</strain>
    </source>
</reference>
<evidence type="ECO:0000256" key="1">
    <source>
        <dbReference type="SAM" id="MobiDB-lite"/>
    </source>
</evidence>
<feature type="region of interest" description="Disordered" evidence="1">
    <location>
        <begin position="1"/>
        <end position="40"/>
    </location>
</feature>
<organism evidence="2 3">
    <name type="scientific">Mariniplasma anaerobium</name>
    <dbReference type="NCBI Taxonomy" id="2735436"/>
    <lineage>
        <taxon>Bacteria</taxon>
        <taxon>Bacillati</taxon>
        <taxon>Mycoplasmatota</taxon>
        <taxon>Mollicutes</taxon>
        <taxon>Acholeplasmatales</taxon>
        <taxon>Acholeplasmataceae</taxon>
        <taxon>Mariniplasma</taxon>
    </lineage>
</organism>
<dbReference type="InterPro" id="IPR018691">
    <property type="entry name" value="DUF2188"/>
</dbReference>
<evidence type="ECO:0000313" key="3">
    <source>
        <dbReference type="Proteomes" id="UP000620133"/>
    </source>
</evidence>
<feature type="region of interest" description="Disordered" evidence="1">
    <location>
        <begin position="62"/>
        <end position="90"/>
    </location>
</feature>
<proteinExistence type="predicted"/>
<dbReference type="RefSeq" id="WP_231756760.1">
    <property type="nucleotide sequence ID" value="NZ_AP024412.1"/>
</dbReference>
<dbReference type="AlphaFoldDB" id="A0A7U9TJ15"/>
<dbReference type="KEGG" id="manr:MPAN_013910"/>
<dbReference type="EMBL" id="AP024412">
    <property type="protein sequence ID" value="BCR36498.1"/>
    <property type="molecule type" value="Genomic_DNA"/>
</dbReference>
<evidence type="ECO:0000313" key="2">
    <source>
        <dbReference type="EMBL" id="BCR36498.1"/>
    </source>
</evidence>
<dbReference type="Proteomes" id="UP000620133">
    <property type="component" value="Chromosome"/>
</dbReference>
<feature type="compositionally biased region" description="Basic residues" evidence="1">
    <location>
        <begin position="1"/>
        <end position="12"/>
    </location>
</feature>
<dbReference type="Pfam" id="PF09954">
    <property type="entry name" value="DUF2188"/>
    <property type="match status" value="1"/>
</dbReference>
<sequence>MWFFGKKRAKKKALQEEQLKMQQESKKKGTFVGGKPAPAPVKAKKEVTVAKVVKKEEPVKVQPKEVKAAKAKEEPVDDKKNKKYHVSQNKDARSDYYKKWRVRKEGSSKTIKYFETQAEAIEYAQDLADKNDSSIVIHKLDGSIRKQEYK</sequence>
<accession>A0A7U9TJ15</accession>
<gene>
    <name evidence="2" type="ORF">MPAN_013910</name>
</gene>
<feature type="compositionally biased region" description="Basic and acidic residues" evidence="1">
    <location>
        <begin position="13"/>
        <end position="27"/>
    </location>
</feature>
<keyword evidence="3" id="KW-1185">Reference proteome</keyword>